<evidence type="ECO:0000313" key="13">
    <source>
        <dbReference type="Proteomes" id="UP000184330"/>
    </source>
</evidence>
<evidence type="ECO:0000256" key="4">
    <source>
        <dbReference type="ARBA" id="ARBA00022723"/>
    </source>
</evidence>
<dbReference type="Gene3D" id="3.30.40.10">
    <property type="entry name" value="Zinc/RING finger domain, C3HC4 (zinc finger)"/>
    <property type="match status" value="1"/>
</dbReference>
<dbReference type="CDD" id="cd22584">
    <property type="entry name" value="Rcat_RBR_unk"/>
    <property type="match status" value="1"/>
</dbReference>
<dbReference type="GO" id="GO:0061630">
    <property type="term" value="F:ubiquitin protein ligase activity"/>
    <property type="evidence" value="ECO:0007669"/>
    <property type="project" value="UniProtKB-EC"/>
</dbReference>
<feature type="domain" description="RING-type" evidence="11">
    <location>
        <begin position="281"/>
        <end position="473"/>
    </location>
</feature>
<dbReference type="PROSITE" id="PS51873">
    <property type="entry name" value="TRIAD"/>
    <property type="match status" value="1"/>
</dbReference>
<dbReference type="CDD" id="cd20335">
    <property type="entry name" value="BRcat_RBR"/>
    <property type="match status" value="1"/>
</dbReference>
<accession>A0A1L7XLE3</accession>
<evidence type="ECO:0000259" key="11">
    <source>
        <dbReference type="PROSITE" id="PS51873"/>
    </source>
</evidence>
<keyword evidence="7" id="KW-0833">Ubl conjugation pathway</keyword>
<evidence type="ECO:0000256" key="8">
    <source>
        <dbReference type="ARBA" id="ARBA00022833"/>
    </source>
</evidence>
<sequence length="761" mass="87096">MTAAVTMMPGGWPRPSVEDERHDNQLRVPRINTQMRQPTLRVPYSATPSSSRSNDELFFDTPQSSSIGITRTPSFLAFEPVVESVDRDQDVDWKQYEPPTELSRVQEGTSEELRGLIPRSIERVRTQLVEENERQAEAARERRPLARTRRASVPTIASLDPLSEAAERADLRSDSATSLVSNDSGYGSTLPEASFASLSGLPILPIPMLAPAGKGKHKSSFSLSSLFRRKDNTTFSLEIPQQHTSSPSSLRIPIPSMSQPSRVEVSTPAALAPEISVSDSGTRECVSCLDDFEGGDMIKLTCHSYCADCFQRLISTALEAETQWPVKCCLNTIPSETILPHLDATTKEKFEQRSAEWSIPTSDRIYCAHSGCNSWIPPKKVNKQHNTARCLQCSKRTCVSCRGVSHHGSDCPQDPALQQTISLAELEGWKRCYQCHAFVEHNKGCRHMTCRCKAEFCYICSARWRTCSCTDTQLVAAQEAAEVRRQQRATQEVIAAAEAARREAAAEEERILVQMVADFERDEAEREAAALEAQRLRDEEERRQREAERRRMEEERVAAIGLRFRQLTTELEGLNEVQRVFMIERYEFEVEFQRKQRQDALDRFALSHPSELETLTRESDTVIFDAEYAYRQEYRMRLSEEQRIEEEYVQGLKLYWNGKPDGEYKIREARDELRHDQDKEYRFWDAYRKKQIFAIKEGEKRKMEALMVKHANEISEIEKTAKADASAWKTKKWAEGMWVEAVVRERLSMVSEMEQVEYARV</sequence>
<evidence type="ECO:0000313" key="12">
    <source>
        <dbReference type="EMBL" id="CZR65838.1"/>
    </source>
</evidence>
<evidence type="ECO:0000256" key="6">
    <source>
        <dbReference type="ARBA" id="ARBA00022771"/>
    </source>
</evidence>
<keyword evidence="5" id="KW-0677">Repeat</keyword>
<evidence type="ECO:0000256" key="2">
    <source>
        <dbReference type="ARBA" id="ARBA00012251"/>
    </source>
</evidence>
<dbReference type="SUPFAM" id="SSF57850">
    <property type="entry name" value="RING/U-box"/>
    <property type="match status" value="2"/>
</dbReference>
<dbReference type="OrthoDB" id="9977870at2759"/>
<dbReference type="Proteomes" id="UP000184330">
    <property type="component" value="Unassembled WGS sequence"/>
</dbReference>
<evidence type="ECO:0000256" key="5">
    <source>
        <dbReference type="ARBA" id="ARBA00022737"/>
    </source>
</evidence>
<keyword evidence="4" id="KW-0479">Metal-binding</keyword>
<dbReference type="GO" id="GO:0008270">
    <property type="term" value="F:zinc ion binding"/>
    <property type="evidence" value="ECO:0007669"/>
    <property type="project" value="UniProtKB-KW"/>
</dbReference>
<dbReference type="SMART" id="SM00647">
    <property type="entry name" value="IBR"/>
    <property type="match status" value="1"/>
</dbReference>
<feature type="region of interest" description="Disordered" evidence="10">
    <location>
        <begin position="1"/>
        <end position="55"/>
    </location>
</feature>
<keyword evidence="3" id="KW-0808">Transferase</keyword>
<evidence type="ECO:0000256" key="9">
    <source>
        <dbReference type="SAM" id="Coils"/>
    </source>
</evidence>
<feature type="compositionally biased region" description="Basic and acidic residues" evidence="10">
    <location>
        <begin position="131"/>
        <end position="144"/>
    </location>
</feature>
<protein>
    <recommendedName>
        <fullName evidence="2">RBR-type E3 ubiquitin transferase</fullName>
        <ecNumber evidence="2">2.3.2.31</ecNumber>
    </recommendedName>
</protein>
<feature type="compositionally biased region" description="Basic and acidic residues" evidence="10">
    <location>
        <begin position="16"/>
        <end position="25"/>
    </location>
</feature>
<dbReference type="InterPro" id="IPR031127">
    <property type="entry name" value="E3_UB_ligase_RBR"/>
</dbReference>
<dbReference type="STRING" id="576137.A0A1L7XLE3"/>
<reference evidence="12 13" key="1">
    <citation type="submission" date="2016-03" db="EMBL/GenBank/DDBJ databases">
        <authorList>
            <person name="Ploux O."/>
        </authorList>
    </citation>
    <scope>NUCLEOTIDE SEQUENCE [LARGE SCALE GENOMIC DNA]</scope>
    <source>
        <strain evidence="12 13">UAMH 11012</strain>
    </source>
</reference>
<evidence type="ECO:0000256" key="10">
    <source>
        <dbReference type="SAM" id="MobiDB-lite"/>
    </source>
</evidence>
<keyword evidence="6" id="KW-0863">Zinc-finger</keyword>
<dbReference type="GO" id="GO:0016567">
    <property type="term" value="P:protein ubiquitination"/>
    <property type="evidence" value="ECO:0007669"/>
    <property type="project" value="InterPro"/>
</dbReference>
<dbReference type="EMBL" id="FJOG01000033">
    <property type="protein sequence ID" value="CZR65838.1"/>
    <property type="molecule type" value="Genomic_DNA"/>
</dbReference>
<keyword evidence="8" id="KW-0862">Zinc</keyword>
<dbReference type="InterPro" id="IPR013083">
    <property type="entry name" value="Znf_RING/FYVE/PHD"/>
</dbReference>
<dbReference type="EC" id="2.3.2.31" evidence="2"/>
<proteinExistence type="predicted"/>
<dbReference type="PANTHER" id="PTHR11685">
    <property type="entry name" value="RBR FAMILY RING FINGER AND IBR DOMAIN-CONTAINING"/>
    <property type="match status" value="1"/>
</dbReference>
<name>A0A1L7XLE3_9HELO</name>
<organism evidence="12 13">
    <name type="scientific">Phialocephala subalpina</name>
    <dbReference type="NCBI Taxonomy" id="576137"/>
    <lineage>
        <taxon>Eukaryota</taxon>
        <taxon>Fungi</taxon>
        <taxon>Dikarya</taxon>
        <taxon>Ascomycota</taxon>
        <taxon>Pezizomycotina</taxon>
        <taxon>Leotiomycetes</taxon>
        <taxon>Helotiales</taxon>
        <taxon>Mollisiaceae</taxon>
        <taxon>Phialocephala</taxon>
        <taxon>Phialocephala fortinii species complex</taxon>
    </lineage>
</organism>
<evidence type="ECO:0000256" key="3">
    <source>
        <dbReference type="ARBA" id="ARBA00022679"/>
    </source>
</evidence>
<dbReference type="Pfam" id="PF01485">
    <property type="entry name" value="IBR"/>
    <property type="match status" value="1"/>
</dbReference>
<comment type="catalytic activity">
    <reaction evidence="1">
        <text>[E2 ubiquitin-conjugating enzyme]-S-ubiquitinyl-L-cysteine + [acceptor protein]-L-lysine = [E2 ubiquitin-conjugating enzyme]-L-cysteine + [acceptor protein]-N(6)-ubiquitinyl-L-lysine.</text>
        <dbReference type="EC" id="2.3.2.31"/>
    </reaction>
</comment>
<dbReference type="Gene3D" id="1.20.120.1750">
    <property type="match status" value="1"/>
</dbReference>
<evidence type="ECO:0000256" key="7">
    <source>
        <dbReference type="ARBA" id="ARBA00022786"/>
    </source>
</evidence>
<feature type="region of interest" description="Disordered" evidence="10">
    <location>
        <begin position="131"/>
        <end position="152"/>
    </location>
</feature>
<keyword evidence="9" id="KW-0175">Coiled coil</keyword>
<keyword evidence="13" id="KW-1185">Reference proteome</keyword>
<dbReference type="AlphaFoldDB" id="A0A1L7XLE3"/>
<feature type="coiled-coil region" evidence="9">
    <location>
        <begin position="519"/>
        <end position="557"/>
    </location>
</feature>
<dbReference type="InterPro" id="IPR002867">
    <property type="entry name" value="IBR_dom"/>
</dbReference>
<dbReference type="InterPro" id="IPR044066">
    <property type="entry name" value="TRIAD_supradom"/>
</dbReference>
<evidence type="ECO:0000256" key="1">
    <source>
        <dbReference type="ARBA" id="ARBA00001798"/>
    </source>
</evidence>
<gene>
    <name evidence="12" type="ORF">PAC_15738</name>
</gene>